<evidence type="ECO:0000313" key="4">
    <source>
        <dbReference type="Proteomes" id="UP001354989"/>
    </source>
</evidence>
<feature type="signal peptide" evidence="2">
    <location>
        <begin position="1"/>
        <end position="26"/>
    </location>
</feature>
<feature type="region of interest" description="Disordered" evidence="1">
    <location>
        <begin position="257"/>
        <end position="456"/>
    </location>
</feature>
<feature type="compositionally biased region" description="Polar residues" evidence="1">
    <location>
        <begin position="391"/>
        <end position="416"/>
    </location>
</feature>
<dbReference type="EMBL" id="AP025292">
    <property type="protein sequence ID" value="BDD00188.1"/>
    <property type="molecule type" value="Genomic_DNA"/>
</dbReference>
<evidence type="ECO:0000256" key="1">
    <source>
        <dbReference type="SAM" id="MobiDB-lite"/>
    </source>
</evidence>
<gene>
    <name evidence="3" type="ORF">PEPS_24680</name>
</gene>
<organism evidence="3 4">
    <name type="scientific">Persicobacter psychrovividus</name>
    <dbReference type="NCBI Taxonomy" id="387638"/>
    <lineage>
        <taxon>Bacteria</taxon>
        <taxon>Pseudomonadati</taxon>
        <taxon>Bacteroidota</taxon>
        <taxon>Cytophagia</taxon>
        <taxon>Cytophagales</taxon>
        <taxon>Persicobacteraceae</taxon>
        <taxon>Persicobacter</taxon>
    </lineage>
</organism>
<keyword evidence="4" id="KW-1185">Reference proteome</keyword>
<feature type="compositionally biased region" description="Polar residues" evidence="1">
    <location>
        <begin position="294"/>
        <end position="317"/>
    </location>
</feature>
<feature type="compositionally biased region" description="Polar residues" evidence="1">
    <location>
        <begin position="351"/>
        <end position="377"/>
    </location>
</feature>
<reference evidence="3 4" key="1">
    <citation type="submission" date="2021-12" db="EMBL/GenBank/DDBJ databases">
        <title>Genome sequencing of bacteria with rrn-lacking chromosome and rrn-plasmid.</title>
        <authorList>
            <person name="Anda M."/>
            <person name="Iwasaki W."/>
        </authorList>
    </citation>
    <scope>NUCLEOTIDE SEQUENCE [LARGE SCALE GENOMIC DNA]</scope>
    <source>
        <strain evidence="3 4">NBRC 101262</strain>
    </source>
</reference>
<keyword evidence="2" id="KW-0732">Signal</keyword>
<accession>A0ABN6LAD8</accession>
<feature type="region of interest" description="Disordered" evidence="1">
    <location>
        <begin position="40"/>
        <end position="66"/>
    </location>
</feature>
<dbReference type="Proteomes" id="UP001354989">
    <property type="component" value="Chromosome"/>
</dbReference>
<feature type="compositionally biased region" description="Low complexity" evidence="1">
    <location>
        <begin position="417"/>
        <end position="439"/>
    </location>
</feature>
<dbReference type="RefSeq" id="WP_338397193.1">
    <property type="nucleotide sequence ID" value="NZ_AP025292.1"/>
</dbReference>
<name>A0ABN6LAD8_9BACT</name>
<feature type="compositionally biased region" description="Polar residues" evidence="1">
    <location>
        <begin position="43"/>
        <end position="66"/>
    </location>
</feature>
<protein>
    <submittedName>
        <fullName evidence="3">Uncharacterized protein</fullName>
    </submittedName>
</protein>
<feature type="chain" id="PRO_5045430736" evidence="2">
    <location>
        <begin position="27"/>
        <end position="456"/>
    </location>
</feature>
<sequence>MKKLVAILAMGLVVGGTTILPSVVKAQEVDDMYFTKKDRAKPTFSSSQASPSKTNSTVHSNPSYSSGGYTYDESNYSAKTVDPALINRYKNPEAYADTVEYDGNPTYSSESYFTPDYQSSQPAQTQQQSNYAYSSNGLNAVPQASTNINVYGGANMMMNPMMGFGFSSFYGPGWGRPGFGWSVGMGWGGGGFGYPGYNGWYDPWYDPFYGPSFGWGRPGFGYPGYAWGRPGYGWGYPGYGWGGGYCPPGYRPPGIERPVDHTRYVRGGSSGRNGSVGVSGQKRTSDRAKRAENTYRNSTASNNRVGVNRPVNSAVTDRSNRARPARVMRGTDSRGRADRSTRTVRNDRSAYQRSRSSVNTTTPRSNSRVRTTATPSRGNYVAPQPSRVRNRSTSTPSNYNRSNTRQSTNNFNSTPNRSYRSTTPSRSTFSSPTRSTGGSRSYGGGGRSGGGRSGRQ</sequence>
<feature type="compositionally biased region" description="Gly residues" evidence="1">
    <location>
        <begin position="440"/>
        <end position="456"/>
    </location>
</feature>
<feature type="compositionally biased region" description="Basic and acidic residues" evidence="1">
    <location>
        <begin position="329"/>
        <end position="350"/>
    </location>
</feature>
<feature type="compositionally biased region" description="Basic and acidic residues" evidence="1">
    <location>
        <begin position="283"/>
        <end position="293"/>
    </location>
</feature>
<proteinExistence type="predicted"/>
<evidence type="ECO:0000256" key="2">
    <source>
        <dbReference type="SAM" id="SignalP"/>
    </source>
</evidence>
<evidence type="ECO:0000313" key="3">
    <source>
        <dbReference type="EMBL" id="BDD00188.1"/>
    </source>
</evidence>